<dbReference type="Proteomes" id="UP000578112">
    <property type="component" value="Unassembled WGS sequence"/>
</dbReference>
<dbReference type="AlphaFoldDB" id="A0A7W7HS08"/>
<keyword evidence="2 3" id="KW-0378">Hydrolase</keyword>
<dbReference type="InterPro" id="IPR036821">
    <property type="entry name" value="Peptide_deformylase_sf"/>
</dbReference>
<dbReference type="Gene3D" id="3.90.45.10">
    <property type="entry name" value="Peptide deformylase"/>
    <property type="match status" value="1"/>
</dbReference>
<dbReference type="PANTHER" id="PTHR10458">
    <property type="entry name" value="PEPTIDE DEFORMYLASE"/>
    <property type="match status" value="1"/>
</dbReference>
<dbReference type="CDD" id="cd00487">
    <property type="entry name" value="Pep_deformylase"/>
    <property type="match status" value="1"/>
</dbReference>
<dbReference type="GO" id="GO:0046872">
    <property type="term" value="F:metal ion binding"/>
    <property type="evidence" value="ECO:0007669"/>
    <property type="project" value="UniProtKB-KW"/>
</dbReference>
<dbReference type="EC" id="3.5.1.88" evidence="2"/>
<dbReference type="GO" id="GO:0042586">
    <property type="term" value="F:peptide deformylase activity"/>
    <property type="evidence" value="ECO:0007669"/>
    <property type="project" value="UniProtKB-UniRule"/>
</dbReference>
<comment type="cofactor">
    <cofactor evidence="2">
        <name>Fe(2+)</name>
        <dbReference type="ChEBI" id="CHEBI:29033"/>
    </cofactor>
    <text evidence="2">Binds 1 Fe(2+) ion.</text>
</comment>
<dbReference type="PANTHER" id="PTHR10458:SF22">
    <property type="entry name" value="PEPTIDE DEFORMYLASE"/>
    <property type="match status" value="1"/>
</dbReference>
<dbReference type="InterPro" id="IPR023635">
    <property type="entry name" value="Peptide_deformylase"/>
</dbReference>
<comment type="function">
    <text evidence="2">Removes the formyl group from the N-terminal Met of newly synthesized proteins. Requires at least a dipeptide for an efficient rate of reaction. N-terminal L-methionine is a prerequisite for activity but the enzyme has broad specificity at other positions.</text>
</comment>
<dbReference type="PRINTS" id="PR01576">
    <property type="entry name" value="PDEFORMYLASE"/>
</dbReference>
<evidence type="ECO:0000256" key="2">
    <source>
        <dbReference type="HAMAP-Rule" id="MF_00163"/>
    </source>
</evidence>
<reference evidence="3 4" key="1">
    <citation type="submission" date="2020-08" db="EMBL/GenBank/DDBJ databases">
        <title>Sequencing the genomes of 1000 actinobacteria strains.</title>
        <authorList>
            <person name="Klenk H.-P."/>
        </authorList>
    </citation>
    <scope>NUCLEOTIDE SEQUENCE [LARGE SCALE GENOMIC DNA]</scope>
    <source>
        <strain evidence="3 4">DSM 43149</strain>
    </source>
</reference>
<keyword evidence="2" id="KW-0479">Metal-binding</keyword>
<protein>
    <recommendedName>
        <fullName evidence="2">Peptide deformylase</fullName>
        <shortName evidence="2">PDF</shortName>
        <ecNumber evidence="2">3.5.1.88</ecNumber>
    </recommendedName>
    <alternativeName>
        <fullName evidence="2">Polypeptide deformylase</fullName>
    </alternativeName>
</protein>
<comment type="similarity">
    <text evidence="1 2">Belongs to the polypeptide deformylase family.</text>
</comment>
<name>A0A7W7HS08_9ACTN</name>
<gene>
    <name evidence="2" type="primary">def</name>
    <name evidence="3" type="ORF">BJ971_000062</name>
</gene>
<keyword evidence="2" id="KW-0648">Protein biosynthesis</keyword>
<feature type="binding site" evidence="2">
    <location>
        <position position="113"/>
    </location>
    <ligand>
        <name>Fe cation</name>
        <dbReference type="ChEBI" id="CHEBI:24875"/>
    </ligand>
</feature>
<feature type="binding site" evidence="2">
    <location>
        <position position="156"/>
    </location>
    <ligand>
        <name>Fe cation</name>
        <dbReference type="ChEBI" id="CHEBI:24875"/>
    </ligand>
</feature>
<accession>A0A7W7HS08</accession>
<dbReference type="HAMAP" id="MF_00163">
    <property type="entry name" value="Pep_deformylase"/>
    <property type="match status" value="1"/>
</dbReference>
<comment type="catalytic activity">
    <reaction evidence="2">
        <text>N-terminal N-formyl-L-methionyl-[peptide] + H2O = N-terminal L-methionyl-[peptide] + formate</text>
        <dbReference type="Rhea" id="RHEA:24420"/>
        <dbReference type="Rhea" id="RHEA-COMP:10639"/>
        <dbReference type="Rhea" id="RHEA-COMP:10640"/>
        <dbReference type="ChEBI" id="CHEBI:15377"/>
        <dbReference type="ChEBI" id="CHEBI:15740"/>
        <dbReference type="ChEBI" id="CHEBI:49298"/>
        <dbReference type="ChEBI" id="CHEBI:64731"/>
        <dbReference type="EC" id="3.5.1.88"/>
    </reaction>
</comment>
<keyword evidence="4" id="KW-1185">Reference proteome</keyword>
<keyword evidence="2" id="KW-0408">Iron</keyword>
<evidence type="ECO:0000313" key="3">
    <source>
        <dbReference type="EMBL" id="MBB4759506.1"/>
    </source>
</evidence>
<dbReference type="EMBL" id="JACHNH010000001">
    <property type="protein sequence ID" value="MBB4759506.1"/>
    <property type="molecule type" value="Genomic_DNA"/>
</dbReference>
<dbReference type="RefSeq" id="WP_184988222.1">
    <property type="nucleotide sequence ID" value="NZ_BOMK01000034.1"/>
</dbReference>
<dbReference type="PIRSF" id="PIRSF004749">
    <property type="entry name" value="Pep_def"/>
    <property type="match status" value="1"/>
</dbReference>
<dbReference type="SUPFAM" id="SSF56420">
    <property type="entry name" value="Peptide deformylase"/>
    <property type="match status" value="1"/>
</dbReference>
<dbReference type="GO" id="GO:0006412">
    <property type="term" value="P:translation"/>
    <property type="evidence" value="ECO:0007669"/>
    <property type="project" value="UniProtKB-UniRule"/>
</dbReference>
<organism evidence="3 4">
    <name type="scientific">Actinoplanes digitatis</name>
    <dbReference type="NCBI Taxonomy" id="1868"/>
    <lineage>
        <taxon>Bacteria</taxon>
        <taxon>Bacillati</taxon>
        <taxon>Actinomycetota</taxon>
        <taxon>Actinomycetes</taxon>
        <taxon>Micromonosporales</taxon>
        <taxon>Micromonosporaceae</taxon>
        <taxon>Actinoplanes</taxon>
    </lineage>
</organism>
<proteinExistence type="inferred from homology"/>
<dbReference type="Pfam" id="PF01327">
    <property type="entry name" value="Pep_deformylase"/>
    <property type="match status" value="1"/>
</dbReference>
<feature type="active site" evidence="2">
    <location>
        <position position="157"/>
    </location>
</feature>
<sequence>MSDVLADWKPDLLGVDGKVLPVVTAPAGVLSGVGAEVDPQDPEVVQLAADLVATMRVSPGCVGLAAPQVGVGVQVFAVDVTQHPKTATSHGTFVLCNARVVEASRWRLGREGCMSVPDLTGDVKRAGRVVVEAVLPGTGEAVLLTTDAFEARALQHEIDHCAGKLFLDRVAGAHAVYQRKVYL</sequence>
<feature type="binding site" evidence="2">
    <location>
        <position position="160"/>
    </location>
    <ligand>
        <name>Fe cation</name>
        <dbReference type="ChEBI" id="CHEBI:24875"/>
    </ligand>
</feature>
<evidence type="ECO:0000313" key="4">
    <source>
        <dbReference type="Proteomes" id="UP000578112"/>
    </source>
</evidence>
<comment type="caution">
    <text evidence="3">The sequence shown here is derived from an EMBL/GenBank/DDBJ whole genome shotgun (WGS) entry which is preliminary data.</text>
</comment>
<evidence type="ECO:0000256" key="1">
    <source>
        <dbReference type="ARBA" id="ARBA00010759"/>
    </source>
</evidence>